<dbReference type="InterPro" id="IPR001584">
    <property type="entry name" value="Integrase_cat-core"/>
</dbReference>
<evidence type="ECO:0000259" key="2">
    <source>
        <dbReference type="PROSITE" id="PS50994"/>
    </source>
</evidence>
<dbReference type="InterPro" id="IPR000953">
    <property type="entry name" value="Chromo/chromo_shadow_dom"/>
</dbReference>
<dbReference type="GO" id="GO:0003676">
    <property type="term" value="F:nucleic acid binding"/>
    <property type="evidence" value="ECO:0007669"/>
    <property type="project" value="InterPro"/>
</dbReference>
<evidence type="ECO:0000313" key="3">
    <source>
        <dbReference type="Proteomes" id="UP000887574"/>
    </source>
</evidence>
<dbReference type="Gene3D" id="3.30.420.10">
    <property type="entry name" value="Ribonuclease H-like superfamily/Ribonuclease H"/>
    <property type="match status" value="1"/>
</dbReference>
<dbReference type="AlphaFoldDB" id="A0A915DN01"/>
<name>A0A915DN01_9BILA</name>
<feature type="domain" description="Integrase catalytic" evidence="2">
    <location>
        <begin position="63"/>
        <end position="228"/>
    </location>
</feature>
<dbReference type="WBParaSite" id="jg21709">
    <property type="protein sequence ID" value="jg21709"/>
    <property type="gene ID" value="jg21709"/>
</dbReference>
<accession>A0A915DN01</accession>
<sequence length="359" mass="42215">MENLLKKIYFDVNSPACYSSVQNVLEEAKKKNPKVTINDVKRFLEKQSTYTRFRNSVKKFPRLKTIPNGLNTHWQADLAVFSSIAKENKNYNYLLVCVDVLSRKLYVDPVEKKTGKYMIPAFENIFKRAKAIPWKIFTDAGLEFCSKEMMAFYDKHAIIKHNAQTHPILHATIVERANRTIKDRLYKYFNEKDTTVWVDVIQKIVNSINNTVNSTTGVKPNSVTYKNANSLFDRMYDLKEEFKTIKNKICKFKVGDTVRFDRYKQLFTKGLAKFSDEIFIITEVLTHHDPTVYRIKDLSNEPIKGYFYEKELIRTALESNYQVEKVLKTRKVRGKIEYFVKWKGFRSSFNSWTTEDNLV</sequence>
<dbReference type="InterPro" id="IPR016197">
    <property type="entry name" value="Chromo-like_dom_sf"/>
</dbReference>
<dbReference type="Pfam" id="PF00665">
    <property type="entry name" value="rve"/>
    <property type="match status" value="1"/>
</dbReference>
<dbReference type="PROSITE" id="PS50994">
    <property type="entry name" value="INTEGRASE"/>
    <property type="match status" value="1"/>
</dbReference>
<dbReference type="GO" id="GO:0015074">
    <property type="term" value="P:DNA integration"/>
    <property type="evidence" value="ECO:0007669"/>
    <property type="project" value="InterPro"/>
</dbReference>
<dbReference type="PANTHER" id="PTHR46585:SF1">
    <property type="entry name" value="CHROMO DOMAIN-CONTAINING PROTEIN"/>
    <property type="match status" value="1"/>
</dbReference>
<proteinExistence type="predicted"/>
<dbReference type="PANTHER" id="PTHR46585">
    <property type="entry name" value="INTEGRASE CORE DOMAIN CONTAINING PROTEIN"/>
    <property type="match status" value="1"/>
</dbReference>
<dbReference type="CDD" id="cd00024">
    <property type="entry name" value="CD_CSD"/>
    <property type="match status" value="1"/>
</dbReference>
<dbReference type="SUPFAM" id="SSF53098">
    <property type="entry name" value="Ribonuclease H-like"/>
    <property type="match status" value="1"/>
</dbReference>
<reference evidence="4" key="1">
    <citation type="submission" date="2022-11" db="UniProtKB">
        <authorList>
            <consortium name="WormBaseParasite"/>
        </authorList>
    </citation>
    <scope>IDENTIFICATION</scope>
</reference>
<dbReference type="InterPro" id="IPR012337">
    <property type="entry name" value="RNaseH-like_sf"/>
</dbReference>
<dbReference type="Pfam" id="PF00385">
    <property type="entry name" value="Chromo"/>
    <property type="match status" value="1"/>
</dbReference>
<dbReference type="InterPro" id="IPR036397">
    <property type="entry name" value="RNaseH_sf"/>
</dbReference>
<dbReference type="InterPro" id="IPR023780">
    <property type="entry name" value="Chromo_domain"/>
</dbReference>
<dbReference type="Gene3D" id="2.40.50.40">
    <property type="match status" value="1"/>
</dbReference>
<evidence type="ECO:0000313" key="4">
    <source>
        <dbReference type="WBParaSite" id="jg21709"/>
    </source>
</evidence>
<keyword evidence="3" id="KW-1185">Reference proteome</keyword>
<organism evidence="3 4">
    <name type="scientific">Ditylenchus dipsaci</name>
    <dbReference type="NCBI Taxonomy" id="166011"/>
    <lineage>
        <taxon>Eukaryota</taxon>
        <taxon>Metazoa</taxon>
        <taxon>Ecdysozoa</taxon>
        <taxon>Nematoda</taxon>
        <taxon>Chromadorea</taxon>
        <taxon>Rhabditida</taxon>
        <taxon>Tylenchina</taxon>
        <taxon>Tylenchomorpha</taxon>
        <taxon>Sphaerularioidea</taxon>
        <taxon>Anguinidae</taxon>
        <taxon>Anguininae</taxon>
        <taxon>Ditylenchus</taxon>
    </lineage>
</organism>
<dbReference type="PROSITE" id="PS50013">
    <property type="entry name" value="CHROMO_2"/>
    <property type="match status" value="1"/>
</dbReference>
<feature type="domain" description="Chromo" evidence="1">
    <location>
        <begin position="321"/>
        <end position="359"/>
    </location>
</feature>
<dbReference type="Proteomes" id="UP000887574">
    <property type="component" value="Unplaced"/>
</dbReference>
<dbReference type="SUPFAM" id="SSF54160">
    <property type="entry name" value="Chromo domain-like"/>
    <property type="match status" value="1"/>
</dbReference>
<evidence type="ECO:0000259" key="1">
    <source>
        <dbReference type="PROSITE" id="PS50013"/>
    </source>
</evidence>
<protein>
    <submittedName>
        <fullName evidence="4">Integrase</fullName>
    </submittedName>
</protein>